<evidence type="ECO:0000313" key="2">
    <source>
        <dbReference type="Proteomes" id="UP000809529"/>
    </source>
</evidence>
<name>A0ABS1ZMD0_9PSED</name>
<gene>
    <name evidence="1" type="ORF">GYN02_20990</name>
</gene>
<dbReference type="EMBL" id="JAAEBW010000017">
    <property type="protein sequence ID" value="MBM1197642.1"/>
    <property type="molecule type" value="Genomic_DNA"/>
</dbReference>
<comment type="caution">
    <text evidence="1">The sequence shown here is derived from an EMBL/GenBank/DDBJ whole genome shotgun (WGS) entry which is preliminary data.</text>
</comment>
<dbReference type="RefSeq" id="WP_153326726.1">
    <property type="nucleotide sequence ID" value="NZ_JAAEBW010000017.1"/>
</dbReference>
<protein>
    <submittedName>
        <fullName evidence="1">Uncharacterized protein</fullName>
    </submittedName>
</protein>
<accession>A0ABS1ZMD0</accession>
<keyword evidence="2" id="KW-1185">Reference proteome</keyword>
<reference evidence="1 2" key="1">
    <citation type="submission" date="2020-01" db="EMBL/GenBank/DDBJ databases">
        <title>Comparative genomics of meat spoilage bacteria.</title>
        <authorList>
            <person name="Hilgarth M."/>
            <person name="Vogel R.F."/>
        </authorList>
    </citation>
    <scope>NUCLEOTIDE SEQUENCE [LARGE SCALE GENOMIC DNA]</scope>
    <source>
        <strain evidence="1 2">TMW2.2077</strain>
    </source>
</reference>
<evidence type="ECO:0000313" key="1">
    <source>
        <dbReference type="EMBL" id="MBM1197642.1"/>
    </source>
</evidence>
<sequence length="67" mass="7555">MIEETRSITSTGSEINANILLKAGWTLLLVAERENRDMKWAHFVFGWQADTLPPTLNFPGVEPLVDI</sequence>
<proteinExistence type="predicted"/>
<dbReference type="Proteomes" id="UP000809529">
    <property type="component" value="Unassembled WGS sequence"/>
</dbReference>
<organism evidence="1 2">
    <name type="scientific">Pseudomonas weihenstephanensis</name>
    <dbReference type="NCBI Taxonomy" id="1608994"/>
    <lineage>
        <taxon>Bacteria</taxon>
        <taxon>Pseudomonadati</taxon>
        <taxon>Pseudomonadota</taxon>
        <taxon>Gammaproteobacteria</taxon>
        <taxon>Pseudomonadales</taxon>
        <taxon>Pseudomonadaceae</taxon>
        <taxon>Pseudomonas</taxon>
    </lineage>
</organism>